<reference evidence="4 5" key="1">
    <citation type="submission" date="2022-10" db="EMBL/GenBank/DDBJ databases">
        <title>Roseococcus glaciei nov., sp. nov., isolated from glacier.</title>
        <authorList>
            <person name="Liu Q."/>
            <person name="Xin Y.-H."/>
        </authorList>
    </citation>
    <scope>NUCLEOTIDE SEQUENCE [LARGE SCALE GENOMIC DNA]</scope>
    <source>
        <strain evidence="4 5">MDT2-1-1</strain>
    </source>
</reference>
<comment type="caution">
    <text evidence="4">The sequence shown here is derived from an EMBL/GenBank/DDBJ whole genome shotgun (WGS) entry which is preliminary data.</text>
</comment>
<dbReference type="EMBL" id="JAPFQI010000015">
    <property type="protein sequence ID" value="MCW8087267.1"/>
    <property type="molecule type" value="Genomic_DNA"/>
</dbReference>
<dbReference type="InterPro" id="IPR002347">
    <property type="entry name" value="SDR_fam"/>
</dbReference>
<evidence type="ECO:0000256" key="2">
    <source>
        <dbReference type="ARBA" id="ARBA00023002"/>
    </source>
</evidence>
<keyword evidence="2" id="KW-0560">Oxidoreductase</keyword>
<dbReference type="Pfam" id="PF13561">
    <property type="entry name" value="adh_short_C2"/>
    <property type="match status" value="1"/>
</dbReference>
<gene>
    <name evidence="4" type="ORF">OF850_16655</name>
</gene>
<sequence>MTGTLAITGAASGLGAALAARARDAGWVVAGADRSPGEGITALDVTDEVAMEAWIGGLSDLRGLVTCAGISAHTPMPEADAATFRHVLDVNVSGTFLAARAAARVMAPGGAMVLISSVSGLRGSVGRIAYGASKAAVVNMAQVMAIDLAPRGIRVNCICPGPIESPMVRDLHDAATRAGWTSRIPLGRYGTPEEVAEAALFLLDGERAGYVNGHALAVDGGYAGAGLMA</sequence>
<dbReference type="PANTHER" id="PTHR42760">
    <property type="entry name" value="SHORT-CHAIN DEHYDROGENASES/REDUCTASES FAMILY MEMBER"/>
    <property type="match status" value="1"/>
</dbReference>
<dbReference type="InterPro" id="IPR036291">
    <property type="entry name" value="NAD(P)-bd_dom_sf"/>
</dbReference>
<dbReference type="Proteomes" id="UP001526430">
    <property type="component" value="Unassembled WGS sequence"/>
</dbReference>
<dbReference type="CDD" id="cd05233">
    <property type="entry name" value="SDR_c"/>
    <property type="match status" value="1"/>
</dbReference>
<accession>A0ABT3NYM4</accession>
<dbReference type="InterPro" id="IPR020904">
    <property type="entry name" value="Sc_DH/Rdtase_CS"/>
</dbReference>
<dbReference type="PRINTS" id="PR00080">
    <property type="entry name" value="SDRFAMILY"/>
</dbReference>
<proteinExistence type="inferred from homology"/>
<dbReference type="SUPFAM" id="SSF51735">
    <property type="entry name" value="NAD(P)-binding Rossmann-fold domains"/>
    <property type="match status" value="1"/>
</dbReference>
<dbReference type="InterPro" id="IPR057326">
    <property type="entry name" value="KR_dom"/>
</dbReference>
<evidence type="ECO:0000259" key="3">
    <source>
        <dbReference type="SMART" id="SM00822"/>
    </source>
</evidence>
<keyword evidence="5" id="KW-1185">Reference proteome</keyword>
<protein>
    <submittedName>
        <fullName evidence="4">SDR family oxidoreductase</fullName>
    </submittedName>
</protein>
<dbReference type="RefSeq" id="WP_301591444.1">
    <property type="nucleotide sequence ID" value="NZ_JAPFQI010000015.1"/>
</dbReference>
<dbReference type="PROSITE" id="PS00061">
    <property type="entry name" value="ADH_SHORT"/>
    <property type="match status" value="1"/>
</dbReference>
<name>A0ABT3NYM4_9PROT</name>
<comment type="similarity">
    <text evidence="1">Belongs to the short-chain dehydrogenases/reductases (SDR) family.</text>
</comment>
<dbReference type="Gene3D" id="3.40.50.720">
    <property type="entry name" value="NAD(P)-binding Rossmann-like Domain"/>
    <property type="match status" value="1"/>
</dbReference>
<evidence type="ECO:0000313" key="5">
    <source>
        <dbReference type="Proteomes" id="UP001526430"/>
    </source>
</evidence>
<evidence type="ECO:0000256" key="1">
    <source>
        <dbReference type="ARBA" id="ARBA00006484"/>
    </source>
</evidence>
<dbReference type="SMART" id="SM00822">
    <property type="entry name" value="PKS_KR"/>
    <property type="match status" value="1"/>
</dbReference>
<dbReference type="PRINTS" id="PR00081">
    <property type="entry name" value="GDHRDH"/>
</dbReference>
<dbReference type="PANTHER" id="PTHR42760:SF133">
    <property type="entry name" value="3-OXOACYL-[ACYL-CARRIER-PROTEIN] REDUCTASE"/>
    <property type="match status" value="1"/>
</dbReference>
<organism evidence="4 5">
    <name type="scientific">Sabulicella glaciei</name>
    <dbReference type="NCBI Taxonomy" id="2984948"/>
    <lineage>
        <taxon>Bacteria</taxon>
        <taxon>Pseudomonadati</taxon>
        <taxon>Pseudomonadota</taxon>
        <taxon>Alphaproteobacteria</taxon>
        <taxon>Acetobacterales</taxon>
        <taxon>Acetobacteraceae</taxon>
        <taxon>Sabulicella</taxon>
    </lineage>
</organism>
<feature type="domain" description="Ketoreductase" evidence="3">
    <location>
        <begin position="3"/>
        <end position="161"/>
    </location>
</feature>
<evidence type="ECO:0000313" key="4">
    <source>
        <dbReference type="EMBL" id="MCW8087267.1"/>
    </source>
</evidence>